<reference evidence="1" key="1">
    <citation type="submission" date="2016-11" db="EMBL/GenBank/DDBJ databases">
        <title>The genome of Nicotiana attenuata.</title>
        <authorList>
            <person name="Xu S."/>
            <person name="Brockmoeller T."/>
            <person name="Gaquerel E."/>
            <person name="Navarro A."/>
            <person name="Kuhl H."/>
            <person name="Gase K."/>
            <person name="Ling Z."/>
            <person name="Zhou W."/>
            <person name="Kreitzer C."/>
            <person name="Stanke M."/>
            <person name="Tang H."/>
            <person name="Lyons E."/>
            <person name="Pandey P."/>
            <person name="Pandey S.P."/>
            <person name="Timmermann B."/>
            <person name="Baldwin I.T."/>
        </authorList>
    </citation>
    <scope>NUCLEOTIDE SEQUENCE [LARGE SCALE GENOMIC DNA]</scope>
    <source>
        <strain evidence="1">UT</strain>
    </source>
</reference>
<proteinExistence type="predicted"/>
<dbReference type="Gramene" id="OIT06991">
    <property type="protein sequence ID" value="OIT06991"/>
    <property type="gene ID" value="A4A49_32306"/>
</dbReference>
<name>A0A1J6JBA8_NICAT</name>
<dbReference type="Proteomes" id="UP000187609">
    <property type="component" value="Unassembled WGS sequence"/>
</dbReference>
<accession>A0A1J6JBA8</accession>
<protein>
    <submittedName>
        <fullName evidence="1">Uncharacterized protein</fullName>
    </submittedName>
</protein>
<dbReference type="AlphaFoldDB" id="A0A1J6JBA8"/>
<dbReference type="EMBL" id="MJEQ01037184">
    <property type="protein sequence ID" value="OIT06991.1"/>
    <property type="molecule type" value="Genomic_DNA"/>
</dbReference>
<keyword evidence="2" id="KW-1185">Reference proteome</keyword>
<evidence type="ECO:0000313" key="1">
    <source>
        <dbReference type="EMBL" id="OIT06991.1"/>
    </source>
</evidence>
<organism evidence="1 2">
    <name type="scientific">Nicotiana attenuata</name>
    <name type="common">Coyote tobacco</name>
    <dbReference type="NCBI Taxonomy" id="49451"/>
    <lineage>
        <taxon>Eukaryota</taxon>
        <taxon>Viridiplantae</taxon>
        <taxon>Streptophyta</taxon>
        <taxon>Embryophyta</taxon>
        <taxon>Tracheophyta</taxon>
        <taxon>Spermatophyta</taxon>
        <taxon>Magnoliopsida</taxon>
        <taxon>eudicotyledons</taxon>
        <taxon>Gunneridae</taxon>
        <taxon>Pentapetalae</taxon>
        <taxon>asterids</taxon>
        <taxon>lamiids</taxon>
        <taxon>Solanales</taxon>
        <taxon>Solanaceae</taxon>
        <taxon>Nicotianoideae</taxon>
        <taxon>Nicotianeae</taxon>
        <taxon>Nicotiana</taxon>
    </lineage>
</organism>
<sequence length="95" mass="10936">MIHLLPSQSYELRQKQLLSKFWVVVEFPDLKFQQMDSFNTNPLSCHVLLSNECQLTDNLNVVANIARICPLFPAWSDLSPLLKKKNNFISVSDIT</sequence>
<comment type="caution">
    <text evidence="1">The sequence shown here is derived from an EMBL/GenBank/DDBJ whole genome shotgun (WGS) entry which is preliminary data.</text>
</comment>
<evidence type="ECO:0000313" key="2">
    <source>
        <dbReference type="Proteomes" id="UP000187609"/>
    </source>
</evidence>
<gene>
    <name evidence="1" type="ORF">A4A49_32306</name>
</gene>